<dbReference type="Pfam" id="PF03771">
    <property type="entry name" value="SPDY"/>
    <property type="match status" value="2"/>
</dbReference>
<evidence type="ECO:0000313" key="4">
    <source>
        <dbReference type="Proteomes" id="UP000248039"/>
    </source>
</evidence>
<dbReference type="Proteomes" id="UP000248039">
    <property type="component" value="Unassembled WGS sequence"/>
</dbReference>
<feature type="compositionally biased region" description="Low complexity" evidence="1">
    <location>
        <begin position="1"/>
        <end position="14"/>
    </location>
</feature>
<proteinExistence type="predicted"/>
<dbReference type="OrthoDB" id="3865735at2"/>
<sequence>MTDTLTPATFAAPPDLDPDPFVPVPAPTTPQPTTTGGREEWEVYVSPRYLAGGGFEADAAMAPLIEQAGWNAWCDELANHHLTSPCGRAYLGFLPEHNPEPVGLWKAWVRPHHHGQRTWMAAFSDAMPYEFMQAFTTEWAEGYTPDDPTFADPDDGHRDGVEKVLTVLRDAGWDRDPTTAPGRTLERWTAPDGRAGVEVRVLTRGSVETEILQGDPRWTVWASPVPYRRPLWDAVFSTGTPTGLIAAFCRALADPAPLTREDQQIPRTCRDLITRT</sequence>
<organism evidence="3 4">
    <name type="scientific">Streptomyces tateyamensis</name>
    <dbReference type="NCBI Taxonomy" id="565073"/>
    <lineage>
        <taxon>Bacteria</taxon>
        <taxon>Bacillati</taxon>
        <taxon>Actinomycetota</taxon>
        <taxon>Actinomycetes</taxon>
        <taxon>Kitasatosporales</taxon>
        <taxon>Streptomycetaceae</taxon>
        <taxon>Streptomyces</taxon>
    </lineage>
</organism>
<dbReference type="EMBL" id="PYBW01000188">
    <property type="protein sequence ID" value="PYC66038.1"/>
    <property type="molecule type" value="Genomic_DNA"/>
</dbReference>
<name>A0A2V4MST8_9ACTN</name>
<feature type="domain" description="DUF317" evidence="2">
    <location>
        <begin position="83"/>
        <end position="141"/>
    </location>
</feature>
<evidence type="ECO:0000256" key="1">
    <source>
        <dbReference type="SAM" id="MobiDB-lite"/>
    </source>
</evidence>
<reference evidence="3 4" key="1">
    <citation type="submission" date="2018-03" db="EMBL/GenBank/DDBJ databases">
        <title>Bioinformatic expansion and discovery of thiopeptide antibiotics.</title>
        <authorList>
            <person name="Schwalen C.J."/>
            <person name="Hudson G.A."/>
            <person name="Mitchell D.A."/>
        </authorList>
    </citation>
    <scope>NUCLEOTIDE SEQUENCE [LARGE SCALE GENOMIC DNA]</scope>
    <source>
        <strain evidence="3 4">ATCC 21389</strain>
    </source>
</reference>
<gene>
    <name evidence="3" type="ORF">C7C46_31860</name>
</gene>
<comment type="caution">
    <text evidence="3">The sequence shown here is derived from an EMBL/GenBank/DDBJ whole genome shotgun (WGS) entry which is preliminary data.</text>
</comment>
<feature type="compositionally biased region" description="Pro residues" evidence="1">
    <location>
        <begin position="20"/>
        <end position="30"/>
    </location>
</feature>
<feature type="domain" description="DUF317" evidence="2">
    <location>
        <begin position="189"/>
        <end position="258"/>
    </location>
</feature>
<evidence type="ECO:0000259" key="2">
    <source>
        <dbReference type="Pfam" id="PF03771"/>
    </source>
</evidence>
<protein>
    <recommendedName>
        <fullName evidence="2">DUF317 domain-containing protein</fullName>
    </recommendedName>
</protein>
<keyword evidence="4" id="KW-1185">Reference proteome</keyword>
<dbReference type="RefSeq" id="WP_110673406.1">
    <property type="nucleotide sequence ID" value="NZ_PYBW01000188.1"/>
</dbReference>
<feature type="region of interest" description="Disordered" evidence="1">
    <location>
        <begin position="1"/>
        <end position="37"/>
    </location>
</feature>
<accession>A0A2V4MST8</accession>
<dbReference type="AlphaFoldDB" id="A0A2V4MST8"/>
<dbReference type="InterPro" id="IPR005523">
    <property type="entry name" value="DUF317_SPDY"/>
</dbReference>
<evidence type="ECO:0000313" key="3">
    <source>
        <dbReference type="EMBL" id="PYC66038.1"/>
    </source>
</evidence>